<evidence type="ECO:0000313" key="9">
    <source>
        <dbReference type="EMBL" id="QDQ99009.1"/>
    </source>
</evidence>
<comment type="similarity">
    <text evidence="2">Belongs to the bacterial sugar transferase family.</text>
</comment>
<keyword evidence="10" id="KW-1185">Reference proteome</keyword>
<sequence length="514" mass="54786">MQRAEVPAGTLRSVAAVPAAAVPRDRWRRRYIRKLAVTDLAVVTASVVAGQAAYRVTDSAAGAGDQWPVHTAASMCIVVVWSALLSWAQAREPSVVSVGAEEYQRVFDATLRAFGFLGVLALVLRLDSARMFLLVSLPAGLAGIIISRWLWRRWLDRQHARGRCVTRVVVLGERRAAASMAVGFAQDGAHAYRVVGVCIPGVGGPPAHTAGSRDGATITDDGAGAVEGDALPVPVFGDERSVSTAIAATGADTVAVTATERLGDEWMRELAWELADAGVDLAVCPGVGEIARPRLTISSAADVPLVHVGEPQYRGANRLGKMTVDRVGAGVALVLLSPVFALCALAVGTTSRGPVFYVAERIGINGVPFAMIKFRSMVAGADRLVASLADGNDGAGPLFKLHDDPRVTRVGRLLRRYSLDELPQLFNVLRGEMSLVGPRPPLRCEVEGYSGAVRRRLLVRPGITGLWQVSGRSDLPWDEAVRLDLSYVENWSFMGDAAIVWKTLRAVLTGSGAY</sequence>
<gene>
    <name evidence="9" type="ORF">FO059_03980</name>
</gene>
<name>A0A516X7G8_9ACTN</name>
<feature type="domain" description="Bacterial sugar transferase" evidence="8">
    <location>
        <begin position="321"/>
        <end position="508"/>
    </location>
</feature>
<keyword evidence="5 7" id="KW-1133">Transmembrane helix</keyword>
<evidence type="ECO:0000256" key="6">
    <source>
        <dbReference type="ARBA" id="ARBA00023136"/>
    </source>
</evidence>
<evidence type="ECO:0000256" key="3">
    <source>
        <dbReference type="ARBA" id="ARBA00022679"/>
    </source>
</evidence>
<protein>
    <submittedName>
        <fullName evidence="9">Sugar transferase</fullName>
    </submittedName>
</protein>
<accession>A0A516X7G8</accession>
<dbReference type="InterPro" id="IPR003362">
    <property type="entry name" value="Bact_transf"/>
</dbReference>
<organism evidence="9 10">
    <name type="scientific">Tomitella fengzijianii</name>
    <dbReference type="NCBI Taxonomy" id="2597660"/>
    <lineage>
        <taxon>Bacteria</taxon>
        <taxon>Bacillati</taxon>
        <taxon>Actinomycetota</taxon>
        <taxon>Actinomycetes</taxon>
        <taxon>Mycobacteriales</taxon>
        <taxon>Tomitella</taxon>
    </lineage>
</organism>
<dbReference type="PANTHER" id="PTHR30576">
    <property type="entry name" value="COLANIC BIOSYNTHESIS UDP-GLUCOSE LIPID CARRIER TRANSFERASE"/>
    <property type="match status" value="1"/>
</dbReference>
<feature type="transmembrane region" description="Helical" evidence="7">
    <location>
        <begin position="327"/>
        <end position="347"/>
    </location>
</feature>
<evidence type="ECO:0000256" key="1">
    <source>
        <dbReference type="ARBA" id="ARBA00004141"/>
    </source>
</evidence>
<dbReference type="EMBL" id="CP041765">
    <property type="protein sequence ID" value="QDQ99009.1"/>
    <property type="molecule type" value="Genomic_DNA"/>
</dbReference>
<feature type="transmembrane region" description="Helical" evidence="7">
    <location>
        <begin position="109"/>
        <end position="126"/>
    </location>
</feature>
<dbReference type="Proteomes" id="UP000317344">
    <property type="component" value="Chromosome"/>
</dbReference>
<evidence type="ECO:0000256" key="7">
    <source>
        <dbReference type="SAM" id="Phobius"/>
    </source>
</evidence>
<feature type="transmembrane region" description="Helical" evidence="7">
    <location>
        <begin position="35"/>
        <end position="54"/>
    </location>
</feature>
<dbReference type="NCBIfam" id="TIGR03025">
    <property type="entry name" value="EPS_sugtrans"/>
    <property type="match status" value="1"/>
</dbReference>
<dbReference type="PANTHER" id="PTHR30576:SF10">
    <property type="entry name" value="SLL5057 PROTEIN"/>
    <property type="match status" value="1"/>
</dbReference>
<dbReference type="InterPro" id="IPR017475">
    <property type="entry name" value="EPS_sugar_tfrase"/>
</dbReference>
<keyword evidence="6 7" id="KW-0472">Membrane</keyword>
<comment type="subcellular location">
    <subcellularLocation>
        <location evidence="1">Membrane</location>
        <topology evidence="1">Multi-pass membrane protein</topology>
    </subcellularLocation>
</comment>
<reference evidence="9 10" key="1">
    <citation type="submission" date="2019-07" db="EMBL/GenBank/DDBJ databases">
        <title>Tomitella cavernea sp. nov., an actinomycete isolated from soil.</title>
        <authorList>
            <person name="Cheng J."/>
        </authorList>
    </citation>
    <scope>NUCLEOTIDE SEQUENCE [LARGE SCALE GENOMIC DNA]</scope>
    <source>
        <strain evidence="9 10">HY188</strain>
    </source>
</reference>
<evidence type="ECO:0000256" key="4">
    <source>
        <dbReference type="ARBA" id="ARBA00022692"/>
    </source>
</evidence>
<keyword evidence="3 9" id="KW-0808">Transferase</keyword>
<evidence type="ECO:0000256" key="2">
    <source>
        <dbReference type="ARBA" id="ARBA00006464"/>
    </source>
</evidence>
<dbReference type="Pfam" id="PF02397">
    <property type="entry name" value="Bac_transf"/>
    <property type="match status" value="1"/>
</dbReference>
<dbReference type="OrthoDB" id="9808602at2"/>
<feature type="transmembrane region" description="Helical" evidence="7">
    <location>
        <begin position="66"/>
        <end position="88"/>
    </location>
</feature>
<dbReference type="KEGG" id="toy:FO059_03980"/>
<dbReference type="AlphaFoldDB" id="A0A516X7G8"/>
<proteinExistence type="inferred from homology"/>
<feature type="transmembrane region" description="Helical" evidence="7">
    <location>
        <begin position="132"/>
        <end position="151"/>
    </location>
</feature>
<dbReference type="GO" id="GO:0016020">
    <property type="term" value="C:membrane"/>
    <property type="evidence" value="ECO:0007669"/>
    <property type="project" value="UniProtKB-SubCell"/>
</dbReference>
<reference evidence="9 10" key="2">
    <citation type="submission" date="2019-07" db="EMBL/GenBank/DDBJ databases">
        <authorList>
            <person name="Huang Y."/>
        </authorList>
    </citation>
    <scope>NUCLEOTIDE SEQUENCE [LARGE SCALE GENOMIC DNA]</scope>
    <source>
        <strain evidence="9 10">HY188</strain>
    </source>
</reference>
<evidence type="ECO:0000256" key="5">
    <source>
        <dbReference type="ARBA" id="ARBA00022989"/>
    </source>
</evidence>
<evidence type="ECO:0000313" key="10">
    <source>
        <dbReference type="Proteomes" id="UP000317344"/>
    </source>
</evidence>
<keyword evidence="4 7" id="KW-0812">Transmembrane</keyword>
<evidence type="ECO:0000259" key="8">
    <source>
        <dbReference type="Pfam" id="PF02397"/>
    </source>
</evidence>
<dbReference type="GO" id="GO:0016780">
    <property type="term" value="F:phosphotransferase activity, for other substituted phosphate groups"/>
    <property type="evidence" value="ECO:0007669"/>
    <property type="project" value="TreeGrafter"/>
</dbReference>